<sequence>WKHLPTIILIGVVLSSLRILYVTPEIDNASLTVKTTGQQ</sequence>
<gene>
    <name evidence="4" type="ORF">DBR06_SOUSAS13510077</name>
    <name evidence="5" type="ORF">DBR06_SOUSAS13510078</name>
</gene>
<keyword evidence="2" id="KW-0812">Transmembrane</keyword>
<dbReference type="InterPro" id="IPR011759">
    <property type="entry name" value="Cyt_c_oxidase_su2_TM_dom"/>
</dbReference>
<keyword evidence="6" id="KW-1185">Reference proteome</keyword>
<evidence type="ECO:0000256" key="2">
    <source>
        <dbReference type="SAM" id="Phobius"/>
    </source>
</evidence>
<keyword evidence="2" id="KW-1133">Transmembrane helix</keyword>
<evidence type="ECO:0000313" key="6">
    <source>
        <dbReference type="Proteomes" id="UP000295264"/>
    </source>
</evidence>
<evidence type="ECO:0000256" key="1">
    <source>
        <dbReference type="ARBA" id="ARBA00004141"/>
    </source>
</evidence>
<reference evidence="4 6" key="1">
    <citation type="journal article" date="2018" name="Genomics">
        <title>Molecular footprints of inshore aquatic adaptation in Indo-Pacific humpback dolphin (Sousa chinensis).</title>
        <authorList>
            <person name="Ming Y."/>
            <person name="Jian J."/>
            <person name="Yu F."/>
            <person name="Yu X."/>
            <person name="Wang J."/>
            <person name="Liu W."/>
        </authorList>
    </citation>
    <scope>NUCLEOTIDE SEQUENCE [LARGE SCALE GENOMIC DNA]</scope>
    <source>
        <strain evidence="4">MY-2018</strain>
        <tissue evidence="4">Skin</tissue>
    </source>
</reference>
<dbReference type="Proteomes" id="UP000295264">
    <property type="component" value="Unassembled WGS sequence"/>
</dbReference>
<name>A0A484GUZ8_SOUCH</name>
<comment type="subcellular location">
    <subcellularLocation>
        <location evidence="1">Membrane</location>
        <topology evidence="1">Multi-pass membrane protein</topology>
    </subcellularLocation>
</comment>
<keyword evidence="2" id="KW-0472">Membrane</keyword>
<comment type="caution">
    <text evidence="4">The sequence shown here is derived from an EMBL/GenBank/DDBJ whole genome shotgun (WGS) entry which is preliminary data.</text>
</comment>
<dbReference type="PRINTS" id="PR01166">
    <property type="entry name" value="CYCOXIDASEII"/>
</dbReference>
<feature type="domain" description="Cytochrome oxidase subunit II transmembrane region profile" evidence="3">
    <location>
        <begin position="1"/>
        <end position="27"/>
    </location>
</feature>
<feature type="transmembrane region" description="Helical" evidence="2">
    <location>
        <begin position="6"/>
        <end position="24"/>
    </location>
</feature>
<evidence type="ECO:0000313" key="4">
    <source>
        <dbReference type="EMBL" id="TEA39160.1"/>
    </source>
</evidence>
<dbReference type="PROSITE" id="PS50999">
    <property type="entry name" value="COX2_TM"/>
    <property type="match status" value="1"/>
</dbReference>
<dbReference type="EMBL" id="QWLN02004377">
    <property type="protein sequence ID" value="TEA39161.1"/>
    <property type="molecule type" value="Genomic_DNA"/>
</dbReference>
<dbReference type="AlphaFoldDB" id="A0A484GUZ8"/>
<dbReference type="GO" id="GO:0022900">
    <property type="term" value="P:electron transport chain"/>
    <property type="evidence" value="ECO:0007669"/>
    <property type="project" value="InterPro"/>
</dbReference>
<evidence type="ECO:0000313" key="5">
    <source>
        <dbReference type="EMBL" id="TEA39161.1"/>
    </source>
</evidence>
<evidence type="ECO:0000259" key="3">
    <source>
        <dbReference type="PROSITE" id="PS50999"/>
    </source>
</evidence>
<feature type="non-terminal residue" evidence="4">
    <location>
        <position position="1"/>
    </location>
</feature>
<accession>A0A484GUZ8</accession>
<dbReference type="GO" id="GO:0016020">
    <property type="term" value="C:membrane"/>
    <property type="evidence" value="ECO:0007669"/>
    <property type="project" value="UniProtKB-SubCell"/>
</dbReference>
<dbReference type="EMBL" id="QWLN02004377">
    <property type="protein sequence ID" value="TEA39160.1"/>
    <property type="molecule type" value="Genomic_DNA"/>
</dbReference>
<protein>
    <recommendedName>
        <fullName evidence="3">Cytochrome oxidase subunit II transmembrane region profile domain-containing protein</fullName>
    </recommendedName>
</protein>
<organism evidence="4 6">
    <name type="scientific">Sousa chinensis</name>
    <name type="common">Indo-pacific humpbacked dolphin</name>
    <name type="synonym">Steno chinensis</name>
    <dbReference type="NCBI Taxonomy" id="103600"/>
    <lineage>
        <taxon>Eukaryota</taxon>
        <taxon>Metazoa</taxon>
        <taxon>Chordata</taxon>
        <taxon>Craniata</taxon>
        <taxon>Vertebrata</taxon>
        <taxon>Euteleostomi</taxon>
        <taxon>Mammalia</taxon>
        <taxon>Eutheria</taxon>
        <taxon>Laurasiatheria</taxon>
        <taxon>Artiodactyla</taxon>
        <taxon>Whippomorpha</taxon>
        <taxon>Cetacea</taxon>
        <taxon>Odontoceti</taxon>
        <taxon>Delphinidae</taxon>
        <taxon>Sousa</taxon>
    </lineage>
</organism>
<proteinExistence type="predicted"/>